<sequence length="227" mass="24373">MTDFVEGGAVLAWRLLATLEGGSLLLATSALLAYTARSKVARRQRRPVRNVLITNTTNTLGRELSRRLISRGCTVSTVTSEAASEAGADRVDALVVVGANVKQDGLHGLSEMVTEDMYDNVKLLESLSPLVRAGGCVAWACAGKLDGAFKNAGTAYDAVIKASLQHIAKSRHCEPVWIGRFDDASLVAERLVASLMPCANQQDVGFSIRNAAQKLSNYLGRWLKIIT</sequence>
<dbReference type="EMBL" id="OW152814">
    <property type="protein sequence ID" value="CAH2050853.1"/>
    <property type="molecule type" value="Genomic_DNA"/>
</dbReference>
<feature type="transmembrane region" description="Helical" evidence="1">
    <location>
        <begin position="12"/>
        <end position="36"/>
    </location>
</feature>
<organism evidence="2 3">
    <name type="scientific">Iphiclides podalirius</name>
    <name type="common">scarce swallowtail</name>
    <dbReference type="NCBI Taxonomy" id="110791"/>
    <lineage>
        <taxon>Eukaryota</taxon>
        <taxon>Metazoa</taxon>
        <taxon>Ecdysozoa</taxon>
        <taxon>Arthropoda</taxon>
        <taxon>Hexapoda</taxon>
        <taxon>Insecta</taxon>
        <taxon>Pterygota</taxon>
        <taxon>Neoptera</taxon>
        <taxon>Endopterygota</taxon>
        <taxon>Lepidoptera</taxon>
        <taxon>Glossata</taxon>
        <taxon>Ditrysia</taxon>
        <taxon>Papilionoidea</taxon>
        <taxon>Papilionidae</taxon>
        <taxon>Papilioninae</taxon>
        <taxon>Iphiclides</taxon>
    </lineage>
</organism>
<keyword evidence="1" id="KW-0472">Membrane</keyword>
<dbReference type="Proteomes" id="UP000837857">
    <property type="component" value="Chromosome 2"/>
</dbReference>
<protein>
    <submittedName>
        <fullName evidence="2">Uncharacterized protein</fullName>
    </submittedName>
</protein>
<feature type="non-terminal residue" evidence="2">
    <location>
        <position position="1"/>
    </location>
</feature>
<name>A0ABN8IBL3_9NEOP</name>
<proteinExistence type="predicted"/>
<evidence type="ECO:0000313" key="2">
    <source>
        <dbReference type="EMBL" id="CAH2050853.1"/>
    </source>
</evidence>
<accession>A0ABN8IBL3</accession>
<evidence type="ECO:0000256" key="1">
    <source>
        <dbReference type="SAM" id="Phobius"/>
    </source>
</evidence>
<keyword evidence="1" id="KW-1133">Transmembrane helix</keyword>
<gene>
    <name evidence="2" type="ORF">IPOD504_LOCUS7725</name>
</gene>
<reference evidence="2" key="1">
    <citation type="submission" date="2022-03" db="EMBL/GenBank/DDBJ databases">
        <authorList>
            <person name="Martin H S."/>
        </authorList>
    </citation>
    <scope>NUCLEOTIDE SEQUENCE</scope>
</reference>
<keyword evidence="1" id="KW-0812">Transmembrane</keyword>
<keyword evidence="3" id="KW-1185">Reference proteome</keyword>
<evidence type="ECO:0000313" key="3">
    <source>
        <dbReference type="Proteomes" id="UP000837857"/>
    </source>
</evidence>